<accession>A0A0A8B6M1</accession>
<evidence type="ECO:0000313" key="2">
    <source>
        <dbReference type="EMBL" id="AJC12478.1"/>
    </source>
</evidence>
<organism evidence="2 3">
    <name type="scientific">Berryella intestinalis</name>
    <dbReference type="NCBI Taxonomy" id="1531429"/>
    <lineage>
        <taxon>Bacteria</taxon>
        <taxon>Bacillati</taxon>
        <taxon>Actinomycetota</taxon>
        <taxon>Coriobacteriia</taxon>
        <taxon>Eggerthellales</taxon>
        <taxon>Eggerthellaceae</taxon>
        <taxon>Berryella</taxon>
    </lineage>
</organism>
<evidence type="ECO:0000256" key="1">
    <source>
        <dbReference type="SAM" id="Phobius"/>
    </source>
</evidence>
<dbReference type="AlphaFoldDB" id="A0A0A8B6M1"/>
<gene>
    <name evidence="2" type="ORF">JI75_07165</name>
</gene>
<dbReference type="RefSeq" id="WP_039689815.1">
    <property type="nucleotide sequence ID" value="NZ_CP009302.1"/>
</dbReference>
<proteinExistence type="predicted"/>
<name>A0A0A8B6M1_9ACTN</name>
<dbReference type="KEGG" id="cbac:JI75_07165"/>
<keyword evidence="1" id="KW-0472">Membrane</keyword>
<keyword evidence="1" id="KW-0812">Transmembrane</keyword>
<dbReference type="STRING" id="1531429.JI75_07165"/>
<protein>
    <submittedName>
        <fullName evidence="2">Uncharacterized protein</fullName>
    </submittedName>
</protein>
<dbReference type="HOGENOM" id="CLU_1624341_0_0_11"/>
<keyword evidence="1" id="KW-1133">Transmembrane helix</keyword>
<dbReference type="Proteomes" id="UP000031121">
    <property type="component" value="Chromosome"/>
</dbReference>
<sequence>MRVSAIENFSPRYDADRLVALALCAASGSDADWARALRAYGAQQEHLPQIVADSVTETSPTCRIVASGSHKVAIASQREAPVQSVFVPQAARELEARLGDGETQCLHLADNGDYLGFVAFSRDAAAEAREGAAPFESIPWAAVAAFACACAVIAFAAAWIALR</sequence>
<keyword evidence="3" id="KW-1185">Reference proteome</keyword>
<reference evidence="2 3" key="2">
    <citation type="journal article" date="2015" name="Genome Announc.">
        <title>Complete Genome Sequence of Coriobacteriaceae Strain 68-1-3, a Novel Mucus-Degrading Isolate from the Swine Intestinal Tract.</title>
        <authorList>
            <person name="Looft T."/>
            <person name="Bayles D.O."/>
            <person name="Alt D.P."/>
            <person name="Stanton T.B."/>
        </authorList>
    </citation>
    <scope>NUCLEOTIDE SEQUENCE [LARGE SCALE GENOMIC DNA]</scope>
    <source>
        <strain evidence="2 3">68-1-3</strain>
    </source>
</reference>
<dbReference type="EMBL" id="CP009302">
    <property type="protein sequence ID" value="AJC12478.1"/>
    <property type="molecule type" value="Genomic_DNA"/>
</dbReference>
<reference evidence="3" key="1">
    <citation type="submission" date="2014-08" db="EMBL/GenBank/DDBJ databases">
        <title>Coriobacteriaceae sp. complete genome.</title>
        <authorList>
            <person name="Looft T."/>
            <person name="Bayles D.O."/>
            <person name="Stanton T.B."/>
        </authorList>
    </citation>
    <scope>NUCLEOTIDE SEQUENCE [LARGE SCALE GENOMIC DNA]</scope>
    <source>
        <strain evidence="3">68-1-3</strain>
    </source>
</reference>
<dbReference type="OrthoDB" id="9905102at2"/>
<feature type="transmembrane region" description="Helical" evidence="1">
    <location>
        <begin position="138"/>
        <end position="162"/>
    </location>
</feature>
<evidence type="ECO:0000313" key="3">
    <source>
        <dbReference type="Proteomes" id="UP000031121"/>
    </source>
</evidence>